<feature type="region of interest" description="Disordered" evidence="1">
    <location>
        <begin position="1"/>
        <end position="26"/>
    </location>
</feature>
<dbReference type="EMBL" id="SHKL01000001">
    <property type="protein sequence ID" value="RZT88673.1"/>
    <property type="molecule type" value="Genomic_DNA"/>
</dbReference>
<keyword evidence="3" id="KW-1185">Reference proteome</keyword>
<evidence type="ECO:0000313" key="3">
    <source>
        <dbReference type="Proteomes" id="UP000291591"/>
    </source>
</evidence>
<dbReference type="AlphaFoldDB" id="A0A4Q7V796"/>
<dbReference type="Proteomes" id="UP000291591">
    <property type="component" value="Unassembled WGS sequence"/>
</dbReference>
<evidence type="ECO:0000313" key="2">
    <source>
        <dbReference type="EMBL" id="RZT88673.1"/>
    </source>
</evidence>
<organism evidence="2 3">
    <name type="scientific">Pseudonocardia sediminis</name>
    <dbReference type="NCBI Taxonomy" id="1397368"/>
    <lineage>
        <taxon>Bacteria</taxon>
        <taxon>Bacillati</taxon>
        <taxon>Actinomycetota</taxon>
        <taxon>Actinomycetes</taxon>
        <taxon>Pseudonocardiales</taxon>
        <taxon>Pseudonocardiaceae</taxon>
        <taxon>Pseudonocardia</taxon>
    </lineage>
</organism>
<evidence type="ECO:0008006" key="4">
    <source>
        <dbReference type="Google" id="ProtNLM"/>
    </source>
</evidence>
<comment type="caution">
    <text evidence="2">The sequence shown here is derived from an EMBL/GenBank/DDBJ whole genome shotgun (WGS) entry which is preliminary data.</text>
</comment>
<reference evidence="2 3" key="1">
    <citation type="submission" date="2019-02" db="EMBL/GenBank/DDBJ databases">
        <title>Sequencing the genomes of 1000 actinobacteria strains.</title>
        <authorList>
            <person name="Klenk H.-P."/>
        </authorList>
    </citation>
    <scope>NUCLEOTIDE SEQUENCE [LARGE SCALE GENOMIC DNA]</scope>
    <source>
        <strain evidence="2 3">DSM 45779</strain>
    </source>
</reference>
<protein>
    <recommendedName>
        <fullName evidence="4">DUF4880 domain-containing protein</fullName>
    </recommendedName>
</protein>
<sequence>MSIDPRIVPSPNDIDAPNGATPADPDGAWRDRLVELHVLAEHGDEAAAAEARAWTDSDERAHRAWHEIESACRQVRRP</sequence>
<name>A0A4Q7V796_PSEST</name>
<gene>
    <name evidence="2" type="ORF">EV383_5617</name>
</gene>
<dbReference type="RefSeq" id="WP_130292648.1">
    <property type="nucleotide sequence ID" value="NZ_SHKL01000001.1"/>
</dbReference>
<accession>A0A4Q7V796</accession>
<evidence type="ECO:0000256" key="1">
    <source>
        <dbReference type="SAM" id="MobiDB-lite"/>
    </source>
</evidence>
<proteinExistence type="predicted"/>